<dbReference type="GO" id="GO:0006355">
    <property type="term" value="P:regulation of DNA-templated transcription"/>
    <property type="evidence" value="ECO:0007669"/>
    <property type="project" value="InterPro"/>
</dbReference>
<organism evidence="2 3">
    <name type="scientific">Vibrio mediterranei</name>
    <dbReference type="NCBI Taxonomy" id="689"/>
    <lineage>
        <taxon>Bacteria</taxon>
        <taxon>Pseudomonadati</taxon>
        <taxon>Pseudomonadota</taxon>
        <taxon>Gammaproteobacteria</taxon>
        <taxon>Vibrionales</taxon>
        <taxon>Vibrionaceae</taxon>
        <taxon>Vibrio</taxon>
    </lineage>
</organism>
<dbReference type="GeneID" id="99991473"/>
<accession>A0A3G4V797</accession>
<reference evidence="2 3" key="1">
    <citation type="submission" date="2018-11" db="EMBL/GenBank/DDBJ databases">
        <title>Complete Genome Sequence of Vbrio mediterranei 117-T6: a Potential Pathogen Bacteria Isolated from the Conchocelis of Pyropia.</title>
        <authorList>
            <person name="Liu Q."/>
        </authorList>
    </citation>
    <scope>NUCLEOTIDE SEQUENCE [LARGE SCALE GENOMIC DNA]</scope>
    <source>
        <strain evidence="2 3">117-T6</strain>
    </source>
</reference>
<dbReference type="AlphaFoldDB" id="A0A3G4V797"/>
<gene>
    <name evidence="2" type="ORF">ECB94_02175</name>
</gene>
<evidence type="ECO:0000313" key="2">
    <source>
        <dbReference type="EMBL" id="AYV20179.1"/>
    </source>
</evidence>
<dbReference type="SUPFAM" id="SSF46894">
    <property type="entry name" value="C-terminal effector domain of the bipartite response regulators"/>
    <property type="match status" value="1"/>
</dbReference>
<dbReference type="InterPro" id="IPR001867">
    <property type="entry name" value="OmpR/PhoB-type_DNA-bd"/>
</dbReference>
<dbReference type="EMBL" id="CP033577">
    <property type="protein sequence ID" value="AYV20179.1"/>
    <property type="molecule type" value="Genomic_DNA"/>
</dbReference>
<dbReference type="GO" id="GO:0003677">
    <property type="term" value="F:DNA binding"/>
    <property type="evidence" value="ECO:0007669"/>
    <property type="project" value="UniProtKB-KW"/>
</dbReference>
<evidence type="ECO:0000313" key="3">
    <source>
        <dbReference type="Proteomes" id="UP000279760"/>
    </source>
</evidence>
<name>A0A3G4V797_9VIBR</name>
<dbReference type="Proteomes" id="UP000279760">
    <property type="component" value="Chromosome 1"/>
</dbReference>
<dbReference type="Pfam" id="PF00486">
    <property type="entry name" value="Trans_reg_C"/>
    <property type="match status" value="1"/>
</dbReference>
<dbReference type="GO" id="GO:0000160">
    <property type="term" value="P:phosphorelay signal transduction system"/>
    <property type="evidence" value="ECO:0007669"/>
    <property type="project" value="InterPro"/>
</dbReference>
<dbReference type="Gene3D" id="1.10.10.10">
    <property type="entry name" value="Winged helix-like DNA-binding domain superfamily/Winged helix DNA-binding domain"/>
    <property type="match status" value="1"/>
</dbReference>
<evidence type="ECO:0000256" key="1">
    <source>
        <dbReference type="ARBA" id="ARBA00023125"/>
    </source>
</evidence>
<dbReference type="SMART" id="SM00862">
    <property type="entry name" value="Trans_reg_C"/>
    <property type="match status" value="1"/>
</dbReference>
<protein>
    <submittedName>
        <fullName evidence="2">Uncharacterized protein</fullName>
    </submittedName>
</protein>
<proteinExistence type="predicted"/>
<sequence>MECLKSLECFNCIRIKNIEYRFDLQLEKRKNKVIDRKSNRVWSETCLRMLCCLNQTPQGVVLSKNEIVDFVWDGEPISESSLLQLVYCTRRNLADKNIRIISIRGVGYALVEGENAIYVCAN</sequence>
<keyword evidence="1" id="KW-0238">DNA-binding</keyword>
<dbReference type="InterPro" id="IPR016032">
    <property type="entry name" value="Sig_transdc_resp-reg_C-effctor"/>
</dbReference>
<dbReference type="RefSeq" id="WP_006071887.1">
    <property type="nucleotide sequence ID" value="NZ_CP033577.1"/>
</dbReference>
<dbReference type="InterPro" id="IPR036388">
    <property type="entry name" value="WH-like_DNA-bd_sf"/>
</dbReference>